<evidence type="ECO:0000256" key="6">
    <source>
        <dbReference type="ARBA" id="ARBA00022737"/>
    </source>
</evidence>
<dbReference type="InterPro" id="IPR000152">
    <property type="entry name" value="EGF-type_Asp/Asn_hydroxyl_site"/>
</dbReference>
<dbReference type="PROSITE" id="PS50026">
    <property type="entry name" value="EGF_3"/>
    <property type="match status" value="1"/>
</dbReference>
<protein>
    <recommendedName>
        <fullName evidence="18">EGF-like domain-containing protein</fullName>
    </recommendedName>
</protein>
<dbReference type="InterPro" id="IPR051022">
    <property type="entry name" value="Notch_Cell-Fate_Det"/>
</dbReference>
<dbReference type="InterPro" id="IPR000742">
    <property type="entry name" value="EGF"/>
</dbReference>
<evidence type="ECO:0000256" key="4">
    <source>
        <dbReference type="ARBA" id="ARBA00022692"/>
    </source>
</evidence>
<dbReference type="PANTHER" id="PTHR24049:SF22">
    <property type="entry name" value="DROSOPHILA CRUMBS HOMOLOG"/>
    <property type="match status" value="1"/>
</dbReference>
<evidence type="ECO:0000256" key="13">
    <source>
        <dbReference type="SAM" id="SignalP"/>
    </source>
</evidence>
<dbReference type="Pfam" id="PF00008">
    <property type="entry name" value="EGF"/>
    <property type="match status" value="1"/>
</dbReference>
<dbReference type="PROSITE" id="PS00010">
    <property type="entry name" value="ASX_HYDROXYL"/>
    <property type="match status" value="1"/>
</dbReference>
<dbReference type="InterPro" id="IPR001879">
    <property type="entry name" value="GPCR_2_extracellular_dom"/>
</dbReference>
<feature type="domain" description="G-protein coupled receptors family 2 profile 1" evidence="15">
    <location>
        <begin position="126"/>
        <end position="193"/>
    </location>
</feature>
<dbReference type="InterPro" id="IPR018097">
    <property type="entry name" value="EGF_Ca-bd_CS"/>
</dbReference>
<name>A0A9D3XZW2_DREPO</name>
<evidence type="ECO:0008006" key="18">
    <source>
        <dbReference type="Google" id="ProtNLM"/>
    </source>
</evidence>
<dbReference type="PROSITE" id="PS01187">
    <property type="entry name" value="EGF_CA"/>
    <property type="match status" value="1"/>
</dbReference>
<dbReference type="CDD" id="cd00054">
    <property type="entry name" value="EGF_CA"/>
    <property type="match status" value="1"/>
</dbReference>
<evidence type="ECO:0000256" key="3">
    <source>
        <dbReference type="ARBA" id="ARBA00022536"/>
    </source>
</evidence>
<evidence type="ECO:0000313" key="17">
    <source>
        <dbReference type="Proteomes" id="UP000828390"/>
    </source>
</evidence>
<comment type="caution">
    <text evidence="12">Lacks conserved residue(s) required for the propagation of feature annotation.</text>
</comment>
<dbReference type="Gene3D" id="2.10.25.10">
    <property type="entry name" value="Laminin"/>
    <property type="match status" value="1"/>
</dbReference>
<dbReference type="FunFam" id="2.10.25.10:FF:000391">
    <property type="entry name" value="Weary, isoform C"/>
    <property type="match status" value="1"/>
</dbReference>
<evidence type="ECO:0000256" key="5">
    <source>
        <dbReference type="ARBA" id="ARBA00022729"/>
    </source>
</evidence>
<dbReference type="PROSITE" id="PS01186">
    <property type="entry name" value="EGF_2"/>
    <property type="match status" value="1"/>
</dbReference>
<dbReference type="GO" id="GO:0045197">
    <property type="term" value="P:establishment or maintenance of epithelial cell apical/basal polarity"/>
    <property type="evidence" value="ECO:0007669"/>
    <property type="project" value="TreeGrafter"/>
</dbReference>
<feature type="signal peptide" evidence="13">
    <location>
        <begin position="1"/>
        <end position="25"/>
    </location>
</feature>
<dbReference type="Pfam" id="PF02793">
    <property type="entry name" value="HRM"/>
    <property type="match status" value="1"/>
</dbReference>
<sequence length="337" mass="37431">MFTFMPTKKGVCGVLLLVLLNADMAKPCAILHVRTEERVYHLACVTAPIDLAENNVKSPCAILNARTAERVYHLTCVAAPMGFVENNVKSNALPSLVYYKQMILGKHVLSTDINECAHAPCKNGATCTNLQNAYTCTCSPGWQGDNCDQDKECPADTDEMGTHWSSGRIGQMETKSCPSGSDGVITRYCDMDGVYRDPVYNCTRFSILDIYNEVKYYSNWTTTDILSKLAGATALNDSKEQLMVGDVENVRFILQEVARDLGQSDTEPEKDTDVRHFHQSNLFVAISEASNCSNVNFPGDTLVDYSRNSDHDYKWLISWASGRSNNIRVPCMTVREA</sequence>
<evidence type="ECO:0000256" key="7">
    <source>
        <dbReference type="ARBA" id="ARBA00022837"/>
    </source>
</evidence>
<keyword evidence="17" id="KW-1185">Reference proteome</keyword>
<evidence type="ECO:0000313" key="16">
    <source>
        <dbReference type="EMBL" id="KAH3689433.1"/>
    </source>
</evidence>
<dbReference type="GO" id="GO:0004930">
    <property type="term" value="F:G protein-coupled receptor activity"/>
    <property type="evidence" value="ECO:0007669"/>
    <property type="project" value="InterPro"/>
</dbReference>
<feature type="disulfide bond" evidence="12">
    <location>
        <begin position="138"/>
        <end position="147"/>
    </location>
</feature>
<evidence type="ECO:0000256" key="10">
    <source>
        <dbReference type="ARBA" id="ARBA00023157"/>
    </source>
</evidence>
<keyword evidence="8" id="KW-1133">Transmembrane helix</keyword>
<dbReference type="GO" id="GO:0032991">
    <property type="term" value="C:protein-containing complex"/>
    <property type="evidence" value="ECO:0007669"/>
    <property type="project" value="TreeGrafter"/>
</dbReference>
<keyword evidence="4" id="KW-0812">Transmembrane</keyword>
<evidence type="ECO:0000256" key="2">
    <source>
        <dbReference type="ARBA" id="ARBA00022475"/>
    </source>
</evidence>
<dbReference type="PROSITE" id="PS50227">
    <property type="entry name" value="G_PROTEIN_RECEP_F2_3"/>
    <property type="match status" value="1"/>
</dbReference>
<comment type="subcellular location">
    <subcellularLocation>
        <location evidence="1">Cell membrane</location>
        <topology evidence="1">Single-pass type I membrane protein</topology>
    </subcellularLocation>
</comment>
<dbReference type="SUPFAM" id="SSF111418">
    <property type="entry name" value="Hormone receptor domain"/>
    <property type="match status" value="1"/>
</dbReference>
<reference evidence="16" key="2">
    <citation type="submission" date="2020-11" db="EMBL/GenBank/DDBJ databases">
        <authorList>
            <person name="McCartney M.A."/>
            <person name="Auch B."/>
            <person name="Kono T."/>
            <person name="Mallez S."/>
            <person name="Becker A."/>
            <person name="Gohl D.M."/>
            <person name="Silverstein K.A.T."/>
            <person name="Koren S."/>
            <person name="Bechman K.B."/>
            <person name="Herman A."/>
            <person name="Abrahante J.E."/>
            <person name="Garbe J."/>
        </authorList>
    </citation>
    <scope>NUCLEOTIDE SEQUENCE</scope>
    <source>
        <strain evidence="16">Duluth1</strain>
        <tissue evidence="16">Whole animal</tissue>
    </source>
</reference>
<dbReference type="InterPro" id="IPR036445">
    <property type="entry name" value="GPCR_2_extracell_dom_sf"/>
</dbReference>
<evidence type="ECO:0000256" key="12">
    <source>
        <dbReference type="PROSITE-ProRule" id="PRU00076"/>
    </source>
</evidence>
<dbReference type="GO" id="GO:0005509">
    <property type="term" value="F:calcium ion binding"/>
    <property type="evidence" value="ECO:0007669"/>
    <property type="project" value="InterPro"/>
</dbReference>
<evidence type="ECO:0000256" key="8">
    <source>
        <dbReference type="ARBA" id="ARBA00022989"/>
    </source>
</evidence>
<keyword evidence="2" id="KW-1003">Cell membrane</keyword>
<keyword evidence="7" id="KW-0106">Calcium</keyword>
<dbReference type="SMART" id="SM00179">
    <property type="entry name" value="EGF_CA"/>
    <property type="match status" value="1"/>
</dbReference>
<dbReference type="PRINTS" id="PR00010">
    <property type="entry name" value="EGFBLOOD"/>
</dbReference>
<reference evidence="16" key="1">
    <citation type="journal article" date="2019" name="bioRxiv">
        <title>The Genome of the Zebra Mussel, Dreissena polymorpha: A Resource for Invasive Species Research.</title>
        <authorList>
            <person name="McCartney M.A."/>
            <person name="Auch B."/>
            <person name="Kono T."/>
            <person name="Mallez S."/>
            <person name="Zhang Y."/>
            <person name="Obille A."/>
            <person name="Becker A."/>
            <person name="Abrahante J.E."/>
            <person name="Garbe J."/>
            <person name="Badalamenti J.P."/>
            <person name="Herman A."/>
            <person name="Mangelson H."/>
            <person name="Liachko I."/>
            <person name="Sullivan S."/>
            <person name="Sone E.D."/>
            <person name="Koren S."/>
            <person name="Silverstein K.A.T."/>
            <person name="Beckman K.B."/>
            <person name="Gohl D.M."/>
        </authorList>
    </citation>
    <scope>NUCLEOTIDE SEQUENCE</scope>
    <source>
        <strain evidence="16">Duluth1</strain>
        <tissue evidence="16">Whole animal</tissue>
    </source>
</reference>
<evidence type="ECO:0000259" key="15">
    <source>
        <dbReference type="PROSITE" id="PS50227"/>
    </source>
</evidence>
<evidence type="ECO:0000259" key="14">
    <source>
        <dbReference type="PROSITE" id="PS50026"/>
    </source>
</evidence>
<feature type="chain" id="PRO_5038712900" description="EGF-like domain-containing protein" evidence="13">
    <location>
        <begin position="26"/>
        <end position="337"/>
    </location>
</feature>
<keyword evidence="11" id="KW-0325">Glycoprotein</keyword>
<dbReference type="AlphaFoldDB" id="A0A9D3XZW2"/>
<dbReference type="EMBL" id="JAIWYP010000119">
    <property type="protein sequence ID" value="KAH3689433.1"/>
    <property type="molecule type" value="Genomic_DNA"/>
</dbReference>
<dbReference type="PANTHER" id="PTHR24049">
    <property type="entry name" value="CRUMBS FAMILY MEMBER"/>
    <property type="match status" value="1"/>
</dbReference>
<dbReference type="GO" id="GO:0007157">
    <property type="term" value="P:heterophilic cell-cell adhesion via plasma membrane cell adhesion molecules"/>
    <property type="evidence" value="ECO:0007669"/>
    <property type="project" value="TreeGrafter"/>
</dbReference>
<accession>A0A9D3XZW2</accession>
<dbReference type="PROSITE" id="PS00022">
    <property type="entry name" value="EGF_1"/>
    <property type="match status" value="1"/>
</dbReference>
<dbReference type="Gene3D" id="4.10.1240.10">
    <property type="entry name" value="GPCR, family 2, extracellular hormone receptor domain"/>
    <property type="match status" value="1"/>
</dbReference>
<evidence type="ECO:0000256" key="1">
    <source>
        <dbReference type="ARBA" id="ARBA00004251"/>
    </source>
</evidence>
<comment type="caution">
    <text evidence="16">The sequence shown here is derived from an EMBL/GenBank/DDBJ whole genome shotgun (WGS) entry which is preliminary data.</text>
</comment>
<dbReference type="SMART" id="SM00181">
    <property type="entry name" value="EGF"/>
    <property type="match status" value="1"/>
</dbReference>
<keyword evidence="5 13" id="KW-0732">Signal</keyword>
<dbReference type="GO" id="GO:0005886">
    <property type="term" value="C:plasma membrane"/>
    <property type="evidence" value="ECO:0007669"/>
    <property type="project" value="UniProtKB-SubCell"/>
</dbReference>
<keyword evidence="6" id="KW-0677">Repeat</keyword>
<feature type="domain" description="EGF-like" evidence="14">
    <location>
        <begin position="112"/>
        <end position="148"/>
    </location>
</feature>
<evidence type="ECO:0000256" key="11">
    <source>
        <dbReference type="ARBA" id="ARBA00023180"/>
    </source>
</evidence>
<keyword evidence="10 12" id="KW-1015">Disulfide bond</keyword>
<evidence type="ECO:0000256" key="9">
    <source>
        <dbReference type="ARBA" id="ARBA00023136"/>
    </source>
</evidence>
<proteinExistence type="predicted"/>
<gene>
    <name evidence="16" type="ORF">DPMN_191105</name>
</gene>
<organism evidence="16 17">
    <name type="scientific">Dreissena polymorpha</name>
    <name type="common">Zebra mussel</name>
    <name type="synonym">Mytilus polymorpha</name>
    <dbReference type="NCBI Taxonomy" id="45954"/>
    <lineage>
        <taxon>Eukaryota</taxon>
        <taxon>Metazoa</taxon>
        <taxon>Spiralia</taxon>
        <taxon>Lophotrochozoa</taxon>
        <taxon>Mollusca</taxon>
        <taxon>Bivalvia</taxon>
        <taxon>Autobranchia</taxon>
        <taxon>Heteroconchia</taxon>
        <taxon>Euheterodonta</taxon>
        <taxon>Imparidentia</taxon>
        <taxon>Neoheterodontei</taxon>
        <taxon>Myida</taxon>
        <taxon>Dreissenoidea</taxon>
        <taxon>Dreissenidae</taxon>
        <taxon>Dreissena</taxon>
    </lineage>
</organism>
<dbReference type="Proteomes" id="UP000828390">
    <property type="component" value="Unassembled WGS sequence"/>
</dbReference>
<dbReference type="SUPFAM" id="SSF57196">
    <property type="entry name" value="EGF/Laminin"/>
    <property type="match status" value="1"/>
</dbReference>
<keyword evidence="9" id="KW-0472">Membrane</keyword>
<dbReference type="InterPro" id="IPR001881">
    <property type="entry name" value="EGF-like_Ca-bd_dom"/>
</dbReference>
<keyword evidence="3 12" id="KW-0245">EGF-like domain</keyword>